<gene>
    <name evidence="1" type="ORF">CF165_22450</name>
</gene>
<dbReference type="EMBL" id="NMUL01000022">
    <property type="protein sequence ID" value="OXM65659.1"/>
    <property type="molecule type" value="Genomic_DNA"/>
</dbReference>
<organism evidence="1 2">
    <name type="scientific">Amycolatopsis vastitatis</name>
    <dbReference type="NCBI Taxonomy" id="1905142"/>
    <lineage>
        <taxon>Bacteria</taxon>
        <taxon>Bacillati</taxon>
        <taxon>Actinomycetota</taxon>
        <taxon>Actinomycetes</taxon>
        <taxon>Pseudonocardiales</taxon>
        <taxon>Pseudonocardiaceae</taxon>
        <taxon>Amycolatopsis</taxon>
    </lineage>
</organism>
<dbReference type="Proteomes" id="UP000215199">
    <property type="component" value="Unassembled WGS sequence"/>
</dbReference>
<dbReference type="AlphaFoldDB" id="A0A229T4F4"/>
<evidence type="ECO:0008006" key="3">
    <source>
        <dbReference type="Google" id="ProtNLM"/>
    </source>
</evidence>
<keyword evidence="2" id="KW-1185">Reference proteome</keyword>
<proteinExistence type="predicted"/>
<evidence type="ECO:0000313" key="2">
    <source>
        <dbReference type="Proteomes" id="UP000215199"/>
    </source>
</evidence>
<comment type="caution">
    <text evidence="1">The sequence shown here is derived from an EMBL/GenBank/DDBJ whole genome shotgun (WGS) entry which is preliminary data.</text>
</comment>
<accession>A0A229T4F4</accession>
<name>A0A229T4F4_9PSEU</name>
<protein>
    <recommendedName>
        <fullName evidence="3">DUF1152 domain-containing protein</fullName>
    </recommendedName>
</protein>
<sequence length="329" mass="34948">MEYRRSPYDDRVHTLAEPPLFTRLRPARRVLVAGAGGGFDVYAGIPLAAALRAQGKEVHLANLAFSDLNRLDLDDWAAPGVARVRPGSAGDDAYFPERTLARWLESRGWPPAVHAFPRTGVRPLREAYENLVADLAVDTVVLVDGGTDILLRGDESGLGTPEEDMASLAAVAALEGVDRLVVSLGFGIDAFHGVCHAHVLENLAALDRAGGYLGALSIPSASPEAAAYLDAVADAQRATPDRPSIVQGQIAAALRGEFGDVHGTTRTAGSELFVNPLMGVYFAADLAILAAGVGYLGELAGTSTAMDVALVIEAHRDRVERRPWRHIPH</sequence>
<dbReference type="Pfam" id="PF06626">
    <property type="entry name" value="DUF1152"/>
    <property type="match status" value="1"/>
</dbReference>
<reference evidence="2" key="1">
    <citation type="submission" date="2017-07" db="EMBL/GenBank/DDBJ databases">
        <title>Comparative genome mining reveals phylogenetic distribution patterns of secondary metabolites in Amycolatopsis.</title>
        <authorList>
            <person name="Adamek M."/>
            <person name="Alanjary M."/>
            <person name="Sales-Ortells H."/>
            <person name="Goodfellow M."/>
            <person name="Bull A.T."/>
            <person name="Kalinowski J."/>
            <person name="Ziemert N."/>
        </authorList>
    </citation>
    <scope>NUCLEOTIDE SEQUENCE [LARGE SCALE GENOMIC DNA]</scope>
    <source>
        <strain evidence="2">H5</strain>
    </source>
</reference>
<dbReference type="OrthoDB" id="182205at2"/>
<evidence type="ECO:0000313" key="1">
    <source>
        <dbReference type="EMBL" id="OXM65659.1"/>
    </source>
</evidence>
<dbReference type="InterPro" id="IPR010581">
    <property type="entry name" value="DUF1152"/>
</dbReference>